<comment type="caution">
    <text evidence="2">The sequence shown here is derived from an EMBL/GenBank/DDBJ whole genome shotgun (WGS) entry which is preliminary data.</text>
</comment>
<dbReference type="NCBIfam" id="NF040576">
    <property type="entry name" value="T2SS_GspM_XpsM"/>
    <property type="match status" value="1"/>
</dbReference>
<keyword evidence="1" id="KW-1133">Transmembrane helix</keyword>
<dbReference type="Gene3D" id="3.30.70.60">
    <property type="match status" value="1"/>
</dbReference>
<organism evidence="2 3">
    <name type="scientific">Candidatus Marimicrobium litorale</name>
    <dbReference type="NCBI Taxonomy" id="2518991"/>
    <lineage>
        <taxon>Bacteria</taxon>
        <taxon>Pseudomonadati</taxon>
        <taxon>Pseudomonadota</taxon>
        <taxon>Gammaproteobacteria</taxon>
        <taxon>Cellvibrionales</taxon>
        <taxon>Halieaceae</taxon>
        <taxon>Marimicrobium</taxon>
    </lineage>
</organism>
<keyword evidence="1" id="KW-0472">Membrane</keyword>
<dbReference type="InterPro" id="IPR014717">
    <property type="entry name" value="Transl_elong_EF1B/ribsomal_bS6"/>
</dbReference>
<keyword evidence="1" id="KW-0812">Transmembrane</keyword>
<keyword evidence="3" id="KW-1185">Reference proteome</keyword>
<dbReference type="Proteomes" id="UP001143304">
    <property type="component" value="Unassembled WGS sequence"/>
</dbReference>
<accession>A0ABT3T5J3</accession>
<feature type="transmembrane region" description="Helical" evidence="1">
    <location>
        <begin position="17"/>
        <end position="37"/>
    </location>
</feature>
<gene>
    <name evidence="2" type="ORF">EYC82_09355</name>
</gene>
<proteinExistence type="predicted"/>
<evidence type="ECO:0000313" key="2">
    <source>
        <dbReference type="EMBL" id="MCX2977558.1"/>
    </source>
</evidence>
<name>A0ABT3T5J3_9GAMM</name>
<evidence type="ECO:0000256" key="1">
    <source>
        <dbReference type="SAM" id="Phobius"/>
    </source>
</evidence>
<reference evidence="2" key="1">
    <citation type="submission" date="2019-02" db="EMBL/GenBank/DDBJ databases">
        <authorList>
            <person name="Li S.-H."/>
        </authorList>
    </citation>
    <scope>NUCLEOTIDE SEQUENCE</scope>
    <source>
        <strain evidence="2">IMCC11814</strain>
    </source>
</reference>
<dbReference type="EMBL" id="SHNO01000001">
    <property type="protein sequence ID" value="MCX2977558.1"/>
    <property type="molecule type" value="Genomic_DNA"/>
</dbReference>
<dbReference type="InterPro" id="IPR034756">
    <property type="entry name" value="T2SSM_b"/>
</dbReference>
<sequence length="193" mass="20883">MAPRRYAVNWAVSHRRSAWICGGTLLIPLSLYVYALAGAWSPGRGYQADIDSLTPRIARLRGLGENEEPLRDASIGARKAIDALAYPAVADVAAVSAALQTDIRQRVSEAGLSVSNSQLLPVVTEGRFDYIRMRLTLEGDLSGLDDALSGLAQFKPLLLVESLDIAPLRAARKKAASQLMRARIQVFALKVAQ</sequence>
<dbReference type="Pfam" id="PF10741">
    <property type="entry name" value="T2SSM_b"/>
    <property type="match status" value="1"/>
</dbReference>
<protein>
    <submittedName>
        <fullName evidence="2">General secretion pathway protein GspM</fullName>
    </submittedName>
</protein>
<evidence type="ECO:0000313" key="3">
    <source>
        <dbReference type="Proteomes" id="UP001143304"/>
    </source>
</evidence>